<keyword evidence="2" id="KW-1185">Reference proteome</keyword>
<dbReference type="Proteomes" id="UP001596547">
    <property type="component" value="Unassembled WGS sequence"/>
</dbReference>
<organism evidence="1 2">
    <name type="scientific">Halomarina halobia</name>
    <dbReference type="NCBI Taxonomy" id="3033386"/>
    <lineage>
        <taxon>Archaea</taxon>
        <taxon>Methanobacteriati</taxon>
        <taxon>Methanobacteriota</taxon>
        <taxon>Stenosarchaea group</taxon>
        <taxon>Halobacteria</taxon>
        <taxon>Halobacteriales</taxon>
        <taxon>Natronomonadaceae</taxon>
        <taxon>Halomarina</taxon>
    </lineage>
</organism>
<dbReference type="PANTHER" id="PTHR35399:SF2">
    <property type="entry name" value="DUF839 DOMAIN-CONTAINING PROTEIN"/>
    <property type="match status" value="1"/>
</dbReference>
<dbReference type="AlphaFoldDB" id="A0ABD6AAY0"/>
<gene>
    <name evidence="1" type="ORF">ACFQPE_11345</name>
</gene>
<dbReference type="InterPro" id="IPR006311">
    <property type="entry name" value="TAT_signal"/>
</dbReference>
<evidence type="ECO:0000313" key="1">
    <source>
        <dbReference type="EMBL" id="MFC7317377.1"/>
    </source>
</evidence>
<comment type="caution">
    <text evidence="1">The sequence shown here is derived from an EMBL/GenBank/DDBJ whole genome shotgun (WGS) entry which is preliminary data.</text>
</comment>
<dbReference type="InterPro" id="IPR008557">
    <property type="entry name" value="PhoX"/>
</dbReference>
<dbReference type="Pfam" id="PF05787">
    <property type="entry name" value="PhoX"/>
    <property type="match status" value="1"/>
</dbReference>
<dbReference type="PANTHER" id="PTHR35399">
    <property type="entry name" value="SLR8030 PROTEIN"/>
    <property type="match status" value="1"/>
</dbReference>
<dbReference type="PROSITE" id="PS51318">
    <property type="entry name" value="TAT"/>
    <property type="match status" value="1"/>
</dbReference>
<protein>
    <submittedName>
        <fullName evidence="1">Alkaline phosphatase PhoX</fullName>
    </submittedName>
</protein>
<reference evidence="1 2" key="1">
    <citation type="journal article" date="2019" name="Int. J. Syst. Evol. Microbiol.">
        <title>The Global Catalogue of Microorganisms (GCM) 10K type strain sequencing project: providing services to taxonomists for standard genome sequencing and annotation.</title>
        <authorList>
            <consortium name="The Broad Institute Genomics Platform"/>
            <consortium name="The Broad Institute Genome Sequencing Center for Infectious Disease"/>
            <person name="Wu L."/>
            <person name="Ma J."/>
        </authorList>
    </citation>
    <scope>NUCLEOTIDE SEQUENCE [LARGE SCALE GENOMIC DNA]</scope>
    <source>
        <strain evidence="1 2">PSR21</strain>
    </source>
</reference>
<name>A0ABD6AAY0_9EURY</name>
<proteinExistence type="predicted"/>
<evidence type="ECO:0000313" key="2">
    <source>
        <dbReference type="Proteomes" id="UP001596547"/>
    </source>
</evidence>
<dbReference type="GeneID" id="79315954"/>
<sequence>MPGEMNRRGTLKLLATLAAAGAVGTGAAAAGDDKEQGRGIEQDGATLNRFATTVNGAEITGMFVTEEGDFFFNVQHPDQDNMFAQFDHGSVGAVWGLDFNRLPKDFESVQLPRSEPQKERVWTAYGRYQVLAEGRDLTDDGEPLGVALSPDGEELTDATNPDFNGVVPDGEGGYYVFTNWENRPGMVSRMRIEPTGKNGPWKPTESMNVDFRDVEGTWVNCFGTVSPWGTPLTSEENYEHTSTPDWNNPEWDGVGSVENLAEYLGANGDYESVYPNPYRYGYIVEITEPGSDEPTPVKHFTLGRSAHENSVVMPDERTVYTSSDGTGKGFYKFVADEAGDLSAGTLYVARATQDDGRDFNTVGFDLEWVELGHATNDEIESWIAEYDDVTQADYAEGETSYITDAEVEAWANSEADDDRVAFLETRKAGLARGATMEFRKMEGVNIRRDAEPGDYMYMAMSAVTETMSDGEGDIQLRGNEYGAVYRMKLGADYDVSRMEPIVTGGPDANICGGCPYDANPKSNSKACKSCPYNPATEDDEGDSGLINGTMSMAKALAMTGMTELDADNTIANPDNIVVMDDGRVVIGEDTGLHENNMIWVFDAGEA</sequence>
<accession>A0ABD6AAY0</accession>
<dbReference type="RefSeq" id="WP_276303374.1">
    <property type="nucleotide sequence ID" value="NZ_CP119992.1"/>
</dbReference>
<dbReference type="EMBL" id="JBHTBF010000002">
    <property type="protein sequence ID" value="MFC7317377.1"/>
    <property type="molecule type" value="Genomic_DNA"/>
</dbReference>